<keyword evidence="2" id="KW-0472">Membrane</keyword>
<proteinExistence type="predicted"/>
<dbReference type="PANTHER" id="PTHR31170">
    <property type="entry name" value="BNAC04G53230D PROTEIN"/>
    <property type="match status" value="1"/>
</dbReference>
<sequence length="404" mass="46264">METDQNDDQWVVRISNELKSNESSATKEMEKWKKHCIYQIPSCISELNRCAYKPQAVSFGPYHHGKESVKGMEEHKQRALVHFLKRVGDYCDYADNDPIFSDHGRLYVVPYLKRDMLMLENQLPMVVLRKLLEFEGSSNNQDDEFLNNLILKFFSPSTTLIRNLGKCLHILDLYRKTLLQHSPTHPTIMPKPSISNKHYKEDDDDIMRSARELQEAGIRFKRSDTQSLKDVSFNGGVLRLPTIVIDDSTETMLSNLVAFERLHVGAGNDVSSYLFFMDNIIDTEMDVAILRQKGIVLNALGSDKDVAKLFNSLSRDLTVDRQGGLDVVQVSVCRYCKKPWNRWRSNLIETYFRNPWAIVSLIAAIVLFALTIIQTVYTILQANQDSSSPSPTTPRLPPPSRRGF</sequence>
<feature type="compositionally biased region" description="Pro residues" evidence="1">
    <location>
        <begin position="391"/>
        <end position="404"/>
    </location>
</feature>
<name>A0A834T4E4_9FABA</name>
<dbReference type="InterPro" id="IPR004158">
    <property type="entry name" value="DUF247_pln"/>
</dbReference>
<evidence type="ECO:0000256" key="1">
    <source>
        <dbReference type="SAM" id="MobiDB-lite"/>
    </source>
</evidence>
<feature type="region of interest" description="Disordered" evidence="1">
    <location>
        <begin position="384"/>
        <end position="404"/>
    </location>
</feature>
<gene>
    <name evidence="3" type="ORF">G2W53_029334</name>
</gene>
<protein>
    <submittedName>
        <fullName evidence="3">UPF0481 protein</fullName>
    </submittedName>
</protein>
<dbReference type="PANTHER" id="PTHR31170:SF18">
    <property type="entry name" value="(WILD MALAYSIAN BANANA) HYPOTHETICAL PROTEIN"/>
    <property type="match status" value="1"/>
</dbReference>
<organism evidence="3 4">
    <name type="scientific">Senna tora</name>
    <dbReference type="NCBI Taxonomy" id="362788"/>
    <lineage>
        <taxon>Eukaryota</taxon>
        <taxon>Viridiplantae</taxon>
        <taxon>Streptophyta</taxon>
        <taxon>Embryophyta</taxon>
        <taxon>Tracheophyta</taxon>
        <taxon>Spermatophyta</taxon>
        <taxon>Magnoliopsida</taxon>
        <taxon>eudicotyledons</taxon>
        <taxon>Gunneridae</taxon>
        <taxon>Pentapetalae</taxon>
        <taxon>rosids</taxon>
        <taxon>fabids</taxon>
        <taxon>Fabales</taxon>
        <taxon>Fabaceae</taxon>
        <taxon>Caesalpinioideae</taxon>
        <taxon>Cassia clade</taxon>
        <taxon>Senna</taxon>
    </lineage>
</organism>
<dbReference type="OrthoDB" id="1846188at2759"/>
<accession>A0A834T4E4</accession>
<keyword evidence="4" id="KW-1185">Reference proteome</keyword>
<dbReference type="AlphaFoldDB" id="A0A834T4E4"/>
<keyword evidence="2" id="KW-0812">Transmembrane</keyword>
<feature type="transmembrane region" description="Helical" evidence="2">
    <location>
        <begin position="356"/>
        <end position="380"/>
    </location>
</feature>
<reference evidence="3" key="1">
    <citation type="submission" date="2020-09" db="EMBL/GenBank/DDBJ databases">
        <title>Genome-Enabled Discovery of Anthraquinone Biosynthesis in Senna tora.</title>
        <authorList>
            <person name="Kang S.-H."/>
            <person name="Pandey R.P."/>
            <person name="Lee C.-M."/>
            <person name="Sim J.-S."/>
            <person name="Jeong J.-T."/>
            <person name="Choi B.-S."/>
            <person name="Jung M."/>
            <person name="Ginzburg D."/>
            <person name="Zhao K."/>
            <person name="Won S.Y."/>
            <person name="Oh T.-J."/>
            <person name="Yu Y."/>
            <person name="Kim N.-H."/>
            <person name="Lee O.R."/>
            <person name="Lee T.-H."/>
            <person name="Bashyal P."/>
            <person name="Kim T.-S."/>
            <person name="Lee W.-H."/>
            <person name="Kawkins C."/>
            <person name="Kim C.-K."/>
            <person name="Kim J.S."/>
            <person name="Ahn B.O."/>
            <person name="Rhee S.Y."/>
            <person name="Sohng J.K."/>
        </authorList>
    </citation>
    <scope>NUCLEOTIDE SEQUENCE</scope>
    <source>
        <tissue evidence="3">Leaf</tissue>
    </source>
</reference>
<comment type="caution">
    <text evidence="3">The sequence shown here is derived from an EMBL/GenBank/DDBJ whole genome shotgun (WGS) entry which is preliminary data.</text>
</comment>
<evidence type="ECO:0000313" key="3">
    <source>
        <dbReference type="EMBL" id="KAF7815365.1"/>
    </source>
</evidence>
<evidence type="ECO:0000313" key="4">
    <source>
        <dbReference type="Proteomes" id="UP000634136"/>
    </source>
</evidence>
<evidence type="ECO:0000256" key="2">
    <source>
        <dbReference type="SAM" id="Phobius"/>
    </source>
</evidence>
<keyword evidence="2" id="KW-1133">Transmembrane helix</keyword>
<dbReference type="Proteomes" id="UP000634136">
    <property type="component" value="Unassembled WGS sequence"/>
</dbReference>
<dbReference type="EMBL" id="JAAIUW010000009">
    <property type="protein sequence ID" value="KAF7815365.1"/>
    <property type="molecule type" value="Genomic_DNA"/>
</dbReference>
<dbReference type="Pfam" id="PF03140">
    <property type="entry name" value="DUF247"/>
    <property type="match status" value="2"/>
</dbReference>